<dbReference type="Proteomes" id="UP000001197">
    <property type="component" value="Chromosome 5"/>
</dbReference>
<reference evidence="1 2" key="1">
    <citation type="journal article" date="2008" name="Genome Biol.">
        <title>The genome sequence of the model ascomycete fungus Podospora anserina.</title>
        <authorList>
            <person name="Espagne E."/>
            <person name="Lespinet O."/>
            <person name="Malagnac F."/>
            <person name="Da Silva C."/>
            <person name="Jaillon O."/>
            <person name="Porcel B.M."/>
            <person name="Couloux A."/>
            <person name="Aury J.-M."/>
            <person name="Segurens B."/>
            <person name="Poulain J."/>
            <person name="Anthouard V."/>
            <person name="Grossetete S."/>
            <person name="Khalili H."/>
            <person name="Coppin E."/>
            <person name="Dequard-Chablat M."/>
            <person name="Picard M."/>
            <person name="Contamine V."/>
            <person name="Arnaise S."/>
            <person name="Bourdais A."/>
            <person name="Berteaux-Lecellier V."/>
            <person name="Gautheret D."/>
            <person name="de Vries R.P."/>
            <person name="Battaglia E."/>
            <person name="Coutinho P.M."/>
            <person name="Danchin E.G.J."/>
            <person name="Henrissat B."/>
            <person name="El Khoury R."/>
            <person name="Sainsard-Chanet A."/>
            <person name="Boivin A."/>
            <person name="Pinan-Lucarre B."/>
            <person name="Sellem C.H."/>
            <person name="Debuchy R."/>
            <person name="Wincker P."/>
            <person name="Weissenbach J."/>
            <person name="Silar P."/>
        </authorList>
    </citation>
    <scope>NUCLEOTIDE SEQUENCE [LARGE SCALE GENOMIC DNA]</scope>
    <source>
        <strain evidence="2">S / ATCC MYA-4624 / DSM 980 / FGSC 10383</strain>
    </source>
</reference>
<evidence type="ECO:0000313" key="2">
    <source>
        <dbReference type="Proteomes" id="UP000001197"/>
    </source>
</evidence>
<dbReference type="InParanoid" id="A0A090D7P4"/>
<dbReference type="AlphaFoldDB" id="A0A090D7P4"/>
<accession>A0A090D7P4</accession>
<organism evidence="1 2">
    <name type="scientific">Podospora anserina (strain S / ATCC MYA-4624 / DSM 980 / FGSC 10383)</name>
    <name type="common">Pleurage anserina</name>
    <dbReference type="NCBI Taxonomy" id="515849"/>
    <lineage>
        <taxon>Eukaryota</taxon>
        <taxon>Fungi</taxon>
        <taxon>Dikarya</taxon>
        <taxon>Ascomycota</taxon>
        <taxon>Pezizomycotina</taxon>
        <taxon>Sordariomycetes</taxon>
        <taxon>Sordariomycetidae</taxon>
        <taxon>Sordariales</taxon>
        <taxon>Podosporaceae</taxon>
        <taxon>Podospora</taxon>
        <taxon>Podospora anserina</taxon>
    </lineage>
</organism>
<sequence length="193" mass="22366">MAPMSFKDSIARVAGWHLRITLAWRYGGQDIGHLFQRMKWALEEHEERFDKHFPPPDLDTEEGRKAEEMLEEFLATWELDIEKMETPEFLTSLMHISNEDLEPIYQLKDFNSDFISPGGVWKTMETLGPIIDRGMPAESPKNEPELPKLPERPPPLLVTCNGCGGKKLFGTGWLALKKHRGIGRLRRQRQRKE</sequence>
<dbReference type="EMBL" id="FO904940">
    <property type="protein sequence ID" value="CDP29663.1"/>
    <property type="molecule type" value="Genomic_DNA"/>
</dbReference>
<name>A0A090D7P4_PODAN</name>
<protein>
    <submittedName>
        <fullName evidence="1">Uncharacterized protein</fullName>
    </submittedName>
</protein>
<evidence type="ECO:0000313" key="1">
    <source>
        <dbReference type="EMBL" id="CDP29663.1"/>
    </source>
</evidence>
<proteinExistence type="predicted"/>
<keyword evidence="2" id="KW-1185">Reference proteome</keyword>
<reference evidence="2" key="2">
    <citation type="journal article" date="2014" name="Genetics">
        <title>Maintaining two mating types: Structure of the mating type locus and its role in heterokaryosis in Podospora anserina.</title>
        <authorList>
            <person name="Grognet P."/>
            <person name="Bidard F."/>
            <person name="Kuchly C."/>
            <person name="Tong L.C.H."/>
            <person name="Coppin E."/>
            <person name="Benkhali J.A."/>
            <person name="Couloux A."/>
            <person name="Wincker P."/>
            <person name="Debuchy R."/>
            <person name="Silar P."/>
        </authorList>
    </citation>
    <scope>GENOME REANNOTATION</scope>
    <source>
        <strain evidence="2">S / ATCC MYA-4624 / DSM 980 / FGSC 10383</strain>
    </source>
</reference>